<dbReference type="PIRSF" id="PIRSF004553">
    <property type="entry name" value="CHP00095"/>
    <property type="match status" value="1"/>
</dbReference>
<dbReference type="PANTHER" id="PTHR43542:SF1">
    <property type="entry name" value="METHYLTRANSFERASE"/>
    <property type="match status" value="1"/>
</dbReference>
<dbReference type="InterPro" id="IPR004398">
    <property type="entry name" value="RNA_MeTrfase_RsmD"/>
</dbReference>
<dbReference type="GO" id="GO:0052913">
    <property type="term" value="F:16S rRNA (guanine(966)-N(2))-methyltransferase activity"/>
    <property type="evidence" value="ECO:0007669"/>
    <property type="project" value="UniProtKB-EC"/>
</dbReference>
<protein>
    <submittedName>
        <fullName evidence="4">16S rRNA (Guanine(966)-N(2))-methyltransferase RsmD</fullName>
        <ecNumber evidence="4">2.1.1.171</ecNumber>
    </submittedName>
</protein>
<proteinExistence type="predicted"/>
<keyword evidence="1 4" id="KW-0489">Methyltransferase</keyword>
<reference evidence="4" key="1">
    <citation type="journal article" date="2020" name="mSystems">
        <title>Genome- and Community-Level Interaction Insights into Carbon Utilization and Element Cycling Functions of Hydrothermarchaeota in Hydrothermal Sediment.</title>
        <authorList>
            <person name="Zhou Z."/>
            <person name="Liu Y."/>
            <person name="Xu W."/>
            <person name="Pan J."/>
            <person name="Luo Z.H."/>
            <person name="Li M."/>
        </authorList>
    </citation>
    <scope>NUCLEOTIDE SEQUENCE [LARGE SCALE GENOMIC DNA]</scope>
    <source>
        <strain evidence="4">SpSt-289</strain>
    </source>
</reference>
<dbReference type="PANTHER" id="PTHR43542">
    <property type="entry name" value="METHYLTRANSFERASE"/>
    <property type="match status" value="1"/>
</dbReference>
<organism evidence="4">
    <name type="scientific">Caldilinea aerophila</name>
    <dbReference type="NCBI Taxonomy" id="133453"/>
    <lineage>
        <taxon>Bacteria</taxon>
        <taxon>Bacillati</taxon>
        <taxon>Chloroflexota</taxon>
        <taxon>Caldilineae</taxon>
        <taxon>Caldilineales</taxon>
        <taxon>Caldilineaceae</taxon>
        <taxon>Caldilinea</taxon>
    </lineage>
</organism>
<gene>
    <name evidence="4" type="primary">rsmD</name>
    <name evidence="4" type="ORF">ENQ20_08865</name>
</gene>
<dbReference type="AlphaFoldDB" id="A0A7C1FU38"/>
<evidence type="ECO:0000256" key="1">
    <source>
        <dbReference type="ARBA" id="ARBA00022603"/>
    </source>
</evidence>
<evidence type="ECO:0000256" key="2">
    <source>
        <dbReference type="ARBA" id="ARBA00022679"/>
    </source>
</evidence>
<dbReference type="Gene3D" id="3.40.50.150">
    <property type="entry name" value="Vaccinia Virus protein VP39"/>
    <property type="match status" value="1"/>
</dbReference>
<feature type="compositionally biased region" description="Acidic residues" evidence="3">
    <location>
        <begin position="190"/>
        <end position="208"/>
    </location>
</feature>
<dbReference type="EC" id="2.1.1.171" evidence="4"/>
<keyword evidence="2 4" id="KW-0808">Transferase</keyword>
<dbReference type="EMBL" id="DSMG01000085">
    <property type="protein sequence ID" value="HDX31591.1"/>
    <property type="molecule type" value="Genomic_DNA"/>
</dbReference>
<evidence type="ECO:0000256" key="3">
    <source>
        <dbReference type="SAM" id="MobiDB-lite"/>
    </source>
</evidence>
<evidence type="ECO:0000313" key="4">
    <source>
        <dbReference type="EMBL" id="HDX31591.1"/>
    </source>
</evidence>
<sequence>MRVIAGKAKGRKLLMTPGEGTRPITDRAKEALFSILGNWVVDARVLDLFGGTGSVGIEALSRGAAWVDFVELSRRAIATIHANLRHCRLDEQAAVLRSDSFAYLQRYQGDPYDLIFVAPPQYQGLWIKALQRIDARPELLAPHGNVVVQIHPREDAPVQLSHLEEYDRRRYGSVLLIFYGAAEDLRKEEEEVDEFTEEDELAEEDDEGKLDVESQKET</sequence>
<dbReference type="InterPro" id="IPR029063">
    <property type="entry name" value="SAM-dependent_MTases_sf"/>
</dbReference>
<dbReference type="SUPFAM" id="SSF53335">
    <property type="entry name" value="S-adenosyl-L-methionine-dependent methyltransferases"/>
    <property type="match status" value="1"/>
</dbReference>
<dbReference type="CDD" id="cd02440">
    <property type="entry name" value="AdoMet_MTases"/>
    <property type="match status" value="1"/>
</dbReference>
<feature type="region of interest" description="Disordered" evidence="3">
    <location>
        <begin position="187"/>
        <end position="218"/>
    </location>
</feature>
<accession>A0A7C1FU38</accession>
<name>A0A7C1FU38_9CHLR</name>
<feature type="compositionally biased region" description="Basic and acidic residues" evidence="3">
    <location>
        <begin position="209"/>
        <end position="218"/>
    </location>
</feature>
<comment type="caution">
    <text evidence="4">The sequence shown here is derived from an EMBL/GenBank/DDBJ whole genome shotgun (WGS) entry which is preliminary data.</text>
</comment>
<dbReference type="Pfam" id="PF03602">
    <property type="entry name" value="Cons_hypoth95"/>
    <property type="match status" value="1"/>
</dbReference>
<dbReference type="NCBIfam" id="TIGR00095">
    <property type="entry name" value="16S rRNA (guanine(966)-N(2))-methyltransferase RsmD"/>
    <property type="match status" value="1"/>
</dbReference>